<proteinExistence type="predicted"/>
<dbReference type="Proteomes" id="UP001172457">
    <property type="component" value="Chromosome 3"/>
</dbReference>
<dbReference type="SMART" id="SM00666">
    <property type="entry name" value="PB1"/>
    <property type="match status" value="1"/>
</dbReference>
<dbReference type="InterPro" id="IPR053793">
    <property type="entry name" value="PB1-like"/>
</dbReference>
<dbReference type="PROSITE" id="PS51745">
    <property type="entry name" value="PB1"/>
    <property type="match status" value="1"/>
</dbReference>
<dbReference type="SUPFAM" id="SSF54277">
    <property type="entry name" value="CAD &amp; PB1 domains"/>
    <property type="match status" value="1"/>
</dbReference>
<organism evidence="2 3">
    <name type="scientific">Centaurea solstitialis</name>
    <name type="common">yellow star-thistle</name>
    <dbReference type="NCBI Taxonomy" id="347529"/>
    <lineage>
        <taxon>Eukaryota</taxon>
        <taxon>Viridiplantae</taxon>
        <taxon>Streptophyta</taxon>
        <taxon>Embryophyta</taxon>
        <taxon>Tracheophyta</taxon>
        <taxon>Spermatophyta</taxon>
        <taxon>Magnoliopsida</taxon>
        <taxon>eudicotyledons</taxon>
        <taxon>Gunneridae</taxon>
        <taxon>Pentapetalae</taxon>
        <taxon>asterids</taxon>
        <taxon>campanulids</taxon>
        <taxon>Asterales</taxon>
        <taxon>Asteraceae</taxon>
        <taxon>Carduoideae</taxon>
        <taxon>Cardueae</taxon>
        <taxon>Centaureinae</taxon>
        <taxon>Centaurea</taxon>
    </lineage>
</organism>
<dbReference type="Gene3D" id="3.10.20.90">
    <property type="entry name" value="Phosphatidylinositol 3-kinase Catalytic Subunit, Chain A, domain 1"/>
    <property type="match status" value="1"/>
</dbReference>
<accession>A0AA38WCS4</accession>
<dbReference type="GO" id="GO:0003700">
    <property type="term" value="F:DNA-binding transcription factor activity"/>
    <property type="evidence" value="ECO:0007669"/>
    <property type="project" value="InterPro"/>
</dbReference>
<dbReference type="PANTHER" id="PTHR32002">
    <property type="entry name" value="PROTEIN NLP8"/>
    <property type="match status" value="1"/>
</dbReference>
<dbReference type="InterPro" id="IPR045012">
    <property type="entry name" value="NLP"/>
</dbReference>
<feature type="domain" description="PB1" evidence="1">
    <location>
        <begin position="459"/>
        <end position="539"/>
    </location>
</feature>
<evidence type="ECO:0000313" key="3">
    <source>
        <dbReference type="Proteomes" id="UP001172457"/>
    </source>
</evidence>
<comment type="caution">
    <text evidence="2">The sequence shown here is derived from an EMBL/GenBank/DDBJ whole genome shotgun (WGS) entry which is preliminary data.</text>
</comment>
<reference evidence="2" key="1">
    <citation type="submission" date="2023-03" db="EMBL/GenBank/DDBJ databases">
        <title>Chromosome-scale reference genome and RAD-based genetic map of yellow starthistle (Centaurea solstitialis) reveal putative structural variation and QTLs associated with invader traits.</title>
        <authorList>
            <person name="Reatini B."/>
            <person name="Cang F.A."/>
            <person name="Jiang Q."/>
            <person name="Mckibben M.T.W."/>
            <person name="Barker M.S."/>
            <person name="Rieseberg L.H."/>
            <person name="Dlugosch K.M."/>
        </authorList>
    </citation>
    <scope>NUCLEOTIDE SEQUENCE</scope>
    <source>
        <strain evidence="2">CAN-66</strain>
        <tissue evidence="2">Leaf</tissue>
    </source>
</reference>
<evidence type="ECO:0000313" key="2">
    <source>
        <dbReference type="EMBL" id="KAJ9555767.1"/>
    </source>
</evidence>
<protein>
    <recommendedName>
        <fullName evidence="1">PB1 domain-containing protein</fullName>
    </recommendedName>
</protein>
<dbReference type="Pfam" id="PF22922">
    <property type="entry name" value="GAF_NLP"/>
    <property type="match status" value="2"/>
</dbReference>
<evidence type="ECO:0000259" key="1">
    <source>
        <dbReference type="PROSITE" id="PS51745"/>
    </source>
</evidence>
<dbReference type="InterPro" id="IPR000270">
    <property type="entry name" value="PB1_dom"/>
</dbReference>
<sequence>MATSYSPVDVLSRLLKASPTFIQRKITTILNSLEIETTRFLQFWAPVKINGRWLLTTSDQPFAISEIIDAGQKYRSCSVRYRYSIDDDMVEAEVEEDPTIIVDGAPARAFLNRTPELLPDLRIHRTTALESIAVRCGLFRSVMVPVFDPSGTCCVGVVECCSDHPYPIITMYDDLIEAFKKEGLKTFCATPPYETVSGLQHAHDVILKALDIIWQELHIGLVQVWIAYKDEEHVAFSSSLEDSPTQRMLGLKLAHYIGDEDLYDNGYAYQSFSDHCCICQDIPLKMGEGLVGRTLANRKPRFMRKLSKLSDNNEPLVILGHNYFDAEGGDPFECSCFVICLRSTETADFSYVFEFLWQEVPDYVNLMESILLYLKRNRIIIGIGGIRKRSSVGGESLRPLKAKCKKTPISLSQEGMIEAAKNLYVPLKRKRNDISDTNEEDKGPSEDPLANNREMDLDENIVTIKLECADDMIKFTLPISSATFAAIVKKIGKRFKLDPANYKLKYHDEDGDWILLACDEDMKGQIDLTKEDTTIITNGAPARAFLNRMPELLPDLRVHRTTPLESIAVRCGLYRSVMVPVFDPSGTCCVGVVECSTKSCLELVLMLDFLRKRFQSICGLQHAPDKIKKALEIIWQNFRLDLVQVWIAYKDEKHVAFSSSLDDSPTKRTLGLKLVDQYIDNESYVNYDGYECFVDYSSICCDIPLKMGEGLVGRTLKNHKPRFMKKVSKLSDNQPLLMVRHVGFLVDLGPNWYESRFEKQTVNSNIKPIWFDQRKHNCVKNPKAHDLLLFI</sequence>
<dbReference type="AlphaFoldDB" id="A0AA38WCS4"/>
<dbReference type="CDD" id="cd05992">
    <property type="entry name" value="PB1"/>
    <property type="match status" value="1"/>
</dbReference>
<name>A0AA38WCS4_9ASTR</name>
<keyword evidence="3" id="KW-1185">Reference proteome</keyword>
<dbReference type="Pfam" id="PF00564">
    <property type="entry name" value="PB1"/>
    <property type="match status" value="1"/>
</dbReference>
<dbReference type="InterPro" id="IPR055081">
    <property type="entry name" value="NLP1-9_GAF"/>
</dbReference>
<dbReference type="PANTHER" id="PTHR32002:SF49">
    <property type="entry name" value="BILE ACID:SODIUM SYMPORTER_ARSENICAL RESISTANCE PROTEIN ACR3-RELATED"/>
    <property type="match status" value="1"/>
</dbReference>
<dbReference type="EMBL" id="JARYMX010000003">
    <property type="protein sequence ID" value="KAJ9555767.1"/>
    <property type="molecule type" value="Genomic_DNA"/>
</dbReference>
<gene>
    <name evidence="2" type="ORF">OSB04_010381</name>
</gene>